<dbReference type="PANTHER" id="PTHR10334">
    <property type="entry name" value="CYSTEINE-RICH SECRETORY PROTEIN-RELATED"/>
    <property type="match status" value="1"/>
</dbReference>
<dbReference type="InterPro" id="IPR018244">
    <property type="entry name" value="Allrgn_V5/Tpx1_CS"/>
</dbReference>
<sequence length="164" mass="18228">MEISKHSITFVVFMVLAMAHSSVAQNEPKDFVILHNKARAEVGVPLPPLKWNDTLAAFAHEYASTRLGDCKLVHSQSPVYGENLAMSTGDISAVQAINLWVDEKSNYDYESNTCKEGTMCGHYTQVVWKNTLQVGCARLQCANGGWFVSCNYYPPGNYIGEKPY</sequence>
<name>A0ABS8RY16_DATST</name>
<dbReference type="InterPro" id="IPR001283">
    <property type="entry name" value="CRISP-related"/>
</dbReference>
<dbReference type="Pfam" id="PF00188">
    <property type="entry name" value="CAP"/>
    <property type="match status" value="1"/>
</dbReference>
<feature type="chain" id="PRO_5046112381" description="SCP domain-containing protein" evidence="2">
    <location>
        <begin position="25"/>
        <end position="164"/>
    </location>
</feature>
<keyword evidence="1" id="KW-0611">Plant defense</keyword>
<dbReference type="Proteomes" id="UP000823775">
    <property type="component" value="Unassembled WGS sequence"/>
</dbReference>
<dbReference type="EMBL" id="JACEIK010000176">
    <property type="protein sequence ID" value="MCD7451628.1"/>
    <property type="molecule type" value="Genomic_DNA"/>
</dbReference>
<dbReference type="PROSITE" id="PS01010">
    <property type="entry name" value="CRISP_2"/>
    <property type="match status" value="1"/>
</dbReference>
<accession>A0ABS8RY16</accession>
<dbReference type="InterPro" id="IPR035940">
    <property type="entry name" value="CAP_sf"/>
</dbReference>
<dbReference type="InterPro" id="IPR014044">
    <property type="entry name" value="CAP_dom"/>
</dbReference>
<evidence type="ECO:0000313" key="5">
    <source>
        <dbReference type="Proteomes" id="UP000823775"/>
    </source>
</evidence>
<evidence type="ECO:0000256" key="1">
    <source>
        <dbReference type="ARBA" id="ARBA00023265"/>
    </source>
</evidence>
<reference evidence="4 5" key="1">
    <citation type="journal article" date="2021" name="BMC Genomics">
        <title>Datura genome reveals duplications of psychoactive alkaloid biosynthetic genes and high mutation rate following tissue culture.</title>
        <authorList>
            <person name="Rajewski A."/>
            <person name="Carter-House D."/>
            <person name="Stajich J."/>
            <person name="Litt A."/>
        </authorList>
    </citation>
    <scope>NUCLEOTIDE SEQUENCE [LARGE SCALE GENOMIC DNA]</scope>
    <source>
        <strain evidence="4">AR-01</strain>
    </source>
</reference>
<keyword evidence="1" id="KW-0568">Pathogenesis-related protein</keyword>
<comment type="caution">
    <text evidence="4">The sequence shown here is derived from an EMBL/GenBank/DDBJ whole genome shotgun (WGS) entry which is preliminary data.</text>
</comment>
<organism evidence="4 5">
    <name type="scientific">Datura stramonium</name>
    <name type="common">Jimsonweed</name>
    <name type="synonym">Common thornapple</name>
    <dbReference type="NCBI Taxonomy" id="4076"/>
    <lineage>
        <taxon>Eukaryota</taxon>
        <taxon>Viridiplantae</taxon>
        <taxon>Streptophyta</taxon>
        <taxon>Embryophyta</taxon>
        <taxon>Tracheophyta</taxon>
        <taxon>Spermatophyta</taxon>
        <taxon>Magnoliopsida</taxon>
        <taxon>eudicotyledons</taxon>
        <taxon>Gunneridae</taxon>
        <taxon>Pentapetalae</taxon>
        <taxon>asterids</taxon>
        <taxon>lamiids</taxon>
        <taxon>Solanales</taxon>
        <taxon>Solanaceae</taxon>
        <taxon>Solanoideae</taxon>
        <taxon>Datureae</taxon>
        <taxon>Datura</taxon>
    </lineage>
</organism>
<keyword evidence="5" id="KW-1185">Reference proteome</keyword>
<dbReference type="CDD" id="cd05381">
    <property type="entry name" value="CAP_PR-1"/>
    <property type="match status" value="1"/>
</dbReference>
<feature type="signal peptide" evidence="2">
    <location>
        <begin position="1"/>
        <end position="24"/>
    </location>
</feature>
<dbReference type="Gene3D" id="3.40.33.10">
    <property type="entry name" value="CAP"/>
    <property type="match status" value="1"/>
</dbReference>
<dbReference type="SUPFAM" id="SSF55797">
    <property type="entry name" value="PR-1-like"/>
    <property type="match status" value="1"/>
</dbReference>
<protein>
    <recommendedName>
        <fullName evidence="3">SCP domain-containing protein</fullName>
    </recommendedName>
</protein>
<proteinExistence type="predicted"/>
<keyword evidence="2" id="KW-0732">Signal</keyword>
<dbReference type="PRINTS" id="PR00837">
    <property type="entry name" value="V5TPXLIKE"/>
</dbReference>
<evidence type="ECO:0000259" key="3">
    <source>
        <dbReference type="SMART" id="SM00198"/>
    </source>
</evidence>
<feature type="domain" description="SCP" evidence="3">
    <location>
        <begin position="26"/>
        <end position="160"/>
    </location>
</feature>
<dbReference type="PROSITE" id="PS01009">
    <property type="entry name" value="CRISP_1"/>
    <property type="match status" value="1"/>
</dbReference>
<dbReference type="SMART" id="SM00198">
    <property type="entry name" value="SCP"/>
    <property type="match status" value="1"/>
</dbReference>
<evidence type="ECO:0000313" key="4">
    <source>
        <dbReference type="EMBL" id="MCD7451628.1"/>
    </source>
</evidence>
<gene>
    <name evidence="4" type="ORF">HAX54_012890</name>
</gene>
<evidence type="ECO:0000256" key="2">
    <source>
        <dbReference type="SAM" id="SignalP"/>
    </source>
</evidence>